<keyword evidence="3" id="KW-0560">Oxidoreductase</keyword>
<feature type="domain" description="Bacterial bifunctional deaminase-reductase C-terminal" evidence="4">
    <location>
        <begin position="5"/>
        <end position="228"/>
    </location>
</feature>
<comment type="pathway">
    <text evidence="1">Cofactor biosynthesis; riboflavin biosynthesis.</text>
</comment>
<dbReference type="PANTHER" id="PTHR38011">
    <property type="entry name" value="DIHYDROFOLATE REDUCTASE FAMILY PROTEIN (AFU_ORTHOLOGUE AFUA_8G06820)"/>
    <property type="match status" value="1"/>
</dbReference>
<dbReference type="Proteomes" id="UP000017668">
    <property type="component" value="Unassembled WGS sequence"/>
</dbReference>
<evidence type="ECO:0000256" key="2">
    <source>
        <dbReference type="ARBA" id="ARBA00022857"/>
    </source>
</evidence>
<accession>A0ABP2RS77</accession>
<reference evidence="5 6" key="1">
    <citation type="journal article" date="2013" name="Genome Announc.">
        <title>Genome Sequence of Rhizobium lupini HPC(L) Isolated from Saline Desert Soil, Kutch (Gujarat).</title>
        <authorList>
            <person name="Agarwal L."/>
            <person name="Purohit H.J."/>
        </authorList>
    </citation>
    <scope>NUCLEOTIDE SEQUENCE [LARGE SCALE GENOMIC DNA]</scope>
    <source>
        <strain evidence="6">HPC(L)</strain>
    </source>
</reference>
<evidence type="ECO:0000256" key="1">
    <source>
        <dbReference type="ARBA" id="ARBA00005104"/>
    </source>
</evidence>
<dbReference type="PANTHER" id="PTHR38011:SF7">
    <property type="entry name" value="2,5-DIAMINO-6-RIBOSYLAMINO-4(3H)-PYRIMIDINONE 5'-PHOSPHATE REDUCTASE"/>
    <property type="match status" value="1"/>
</dbReference>
<protein>
    <submittedName>
        <fullName evidence="5">5-amino-6-(5-phosphoribosylamino)uracil reductase</fullName>
    </submittedName>
</protein>
<comment type="caution">
    <text evidence="5">The sequence shown here is derived from an EMBL/GenBank/DDBJ whole genome shotgun (WGS) entry which is preliminary data.</text>
</comment>
<keyword evidence="6" id="KW-1185">Reference proteome</keyword>
<gene>
    <name evidence="5" type="ORF">C241_16683</name>
</gene>
<proteinExistence type="predicted"/>
<dbReference type="SUPFAM" id="SSF53597">
    <property type="entry name" value="Dihydrofolate reductase-like"/>
    <property type="match status" value="1"/>
</dbReference>
<sequence length="243" mass="25955">MSERPHVICHMVTSIDGRLHPSRFTPPAEGVSAEALSDHYEDVASRFEADGWIVGRKTMTEMAKGSERSIADAPVVPREPHVAERGNRALAIAIDPHGRVHYGKDNIGGDHAVAVLGEQVSDAYLAELREDGVSYLFAGASGDDLACALEQLASLFGAKTLLLEGGGTINGAFFRHRLIDEFSTLIRPAVDGMAGADGIIDYRGEKGERPGAGQALRLTACETLEGGMVWLRHAVEDAPKTNA</sequence>
<keyword evidence="2" id="KW-0521">NADP</keyword>
<evidence type="ECO:0000313" key="5">
    <source>
        <dbReference type="EMBL" id="EKJ94918.1"/>
    </source>
</evidence>
<evidence type="ECO:0000256" key="3">
    <source>
        <dbReference type="ARBA" id="ARBA00023002"/>
    </source>
</evidence>
<dbReference type="Pfam" id="PF01872">
    <property type="entry name" value="RibD_C"/>
    <property type="match status" value="1"/>
</dbReference>
<organism evidence="5 6">
    <name type="scientific">Bradyrhizobium lupini HPC(L)</name>
    <dbReference type="NCBI Taxonomy" id="1229491"/>
    <lineage>
        <taxon>Bacteria</taxon>
        <taxon>Pseudomonadati</taxon>
        <taxon>Pseudomonadota</taxon>
        <taxon>Alphaproteobacteria</taxon>
        <taxon>Hyphomicrobiales</taxon>
        <taxon>Nitrobacteraceae</taxon>
        <taxon>Bradyrhizobium</taxon>
    </lineage>
</organism>
<dbReference type="InterPro" id="IPR024072">
    <property type="entry name" value="DHFR-like_dom_sf"/>
</dbReference>
<name>A0ABP2RS77_RHILU</name>
<dbReference type="EMBL" id="AMQQ01000023">
    <property type="protein sequence ID" value="EKJ94918.1"/>
    <property type="molecule type" value="Genomic_DNA"/>
</dbReference>
<dbReference type="InterPro" id="IPR002734">
    <property type="entry name" value="RibDG_C"/>
</dbReference>
<dbReference type="InterPro" id="IPR050765">
    <property type="entry name" value="Riboflavin_Biosynth_HTPR"/>
</dbReference>
<dbReference type="RefSeq" id="WP_006699296.1">
    <property type="nucleotide sequence ID" value="NZ_AMQQ01000023.1"/>
</dbReference>
<evidence type="ECO:0000313" key="6">
    <source>
        <dbReference type="Proteomes" id="UP000017668"/>
    </source>
</evidence>
<evidence type="ECO:0000259" key="4">
    <source>
        <dbReference type="Pfam" id="PF01872"/>
    </source>
</evidence>
<dbReference type="Gene3D" id="3.40.430.10">
    <property type="entry name" value="Dihydrofolate Reductase, subunit A"/>
    <property type="match status" value="1"/>
</dbReference>